<dbReference type="EMBL" id="JAFBBO010000001">
    <property type="protein sequence ID" value="MBM7479094.1"/>
    <property type="molecule type" value="Genomic_DNA"/>
</dbReference>
<dbReference type="CDD" id="cd16412">
    <property type="entry name" value="dndB"/>
    <property type="match status" value="1"/>
</dbReference>
<name>A0ABS2LF92_9CELL</name>
<dbReference type="Proteomes" id="UP000698059">
    <property type="component" value="Unassembled WGS sequence"/>
</dbReference>
<dbReference type="RefSeq" id="WP_205307083.1">
    <property type="nucleotide sequence ID" value="NZ_BAAAVF010000009.1"/>
</dbReference>
<accession>A0ABS2LF92</accession>
<dbReference type="NCBIfam" id="TIGR03187">
    <property type="entry name" value="DGQHR"/>
    <property type="match status" value="1"/>
</dbReference>
<evidence type="ECO:0000313" key="1">
    <source>
        <dbReference type="EMBL" id="MBM7479094.1"/>
    </source>
</evidence>
<dbReference type="InterPro" id="IPR017642">
    <property type="entry name" value="DNA_S_mod_DndB"/>
</dbReference>
<protein>
    <submittedName>
        <fullName evidence="1">DGQHR domain-containing protein</fullName>
    </submittedName>
</protein>
<sequence length="373" mass="41330">MTTELNAPARPGIHLYALKGQQGDRQMYLLLVTNHELLRNFAAEAEISDGAERVQRDLDTRHYKDIVNYITENPAEYLLGAMTYAIDTVEDSDFVPAGPGSNIGTLVLPTNARLRCLDGQHRRSAIAEAVRLNEDVGDDYSAVVLYVEDDFMKRRQMFSDMNATPKVVSKALNITFDSRDPYALAAQSLAENHHLLKDVVETRKARITTTDAKIFSLAGVFDGLKRFDLGMVLPRGRSPKTKTKDELIVIGNTLFDTIDAAFPEFTDVKKELANAEEPKEKAEIMKAARRRTILFSTTTLRVIAGALHEAMKADDETNASRYVNQLAKIDFAPTSKLFTAPDVGFVSGTGTPSARNQEVFAATKSLTNAIRLR</sequence>
<dbReference type="Pfam" id="PF14072">
    <property type="entry name" value="DndB"/>
    <property type="match status" value="1"/>
</dbReference>
<gene>
    <name evidence="1" type="ORF">JOD49_002014</name>
</gene>
<dbReference type="InterPro" id="IPR017601">
    <property type="entry name" value="DGQHR-contain_dom"/>
</dbReference>
<reference evidence="1 2" key="1">
    <citation type="submission" date="2021-01" db="EMBL/GenBank/DDBJ databases">
        <title>Sequencing the genomes of 1000 actinobacteria strains.</title>
        <authorList>
            <person name="Klenk H.-P."/>
        </authorList>
    </citation>
    <scope>NUCLEOTIDE SEQUENCE [LARGE SCALE GENOMIC DNA]</scope>
    <source>
        <strain evidence="1 2">DSM 46000</strain>
    </source>
</reference>
<keyword evidence="2" id="KW-1185">Reference proteome</keyword>
<organism evidence="1 2">
    <name type="scientific">Oerskovia jenensis</name>
    <dbReference type="NCBI Taxonomy" id="162169"/>
    <lineage>
        <taxon>Bacteria</taxon>
        <taxon>Bacillati</taxon>
        <taxon>Actinomycetota</taxon>
        <taxon>Actinomycetes</taxon>
        <taxon>Micrococcales</taxon>
        <taxon>Cellulomonadaceae</taxon>
        <taxon>Oerskovia</taxon>
    </lineage>
</organism>
<proteinExistence type="predicted"/>
<comment type="caution">
    <text evidence="1">The sequence shown here is derived from an EMBL/GenBank/DDBJ whole genome shotgun (WGS) entry which is preliminary data.</text>
</comment>
<evidence type="ECO:0000313" key="2">
    <source>
        <dbReference type="Proteomes" id="UP000698059"/>
    </source>
</evidence>